<dbReference type="Proteomes" id="UP000828390">
    <property type="component" value="Unassembled WGS sequence"/>
</dbReference>
<feature type="region of interest" description="Disordered" evidence="1">
    <location>
        <begin position="97"/>
        <end position="121"/>
    </location>
</feature>
<name>A0A9D3Y6M1_DREPO</name>
<comment type="caution">
    <text evidence="2">The sequence shown here is derived from an EMBL/GenBank/DDBJ whole genome shotgun (WGS) entry which is preliminary data.</text>
</comment>
<keyword evidence="3" id="KW-1185">Reference proteome</keyword>
<evidence type="ECO:0000256" key="1">
    <source>
        <dbReference type="SAM" id="MobiDB-lite"/>
    </source>
</evidence>
<dbReference type="EMBL" id="JAIWYP010000018">
    <property type="protein sequence ID" value="KAH3692928.1"/>
    <property type="molecule type" value="Genomic_DNA"/>
</dbReference>
<reference evidence="2" key="2">
    <citation type="submission" date="2020-11" db="EMBL/GenBank/DDBJ databases">
        <authorList>
            <person name="McCartney M.A."/>
            <person name="Auch B."/>
            <person name="Kono T."/>
            <person name="Mallez S."/>
            <person name="Becker A."/>
            <person name="Gohl D.M."/>
            <person name="Silverstein K.A.T."/>
            <person name="Koren S."/>
            <person name="Bechman K.B."/>
            <person name="Herman A."/>
            <person name="Abrahante J.E."/>
            <person name="Garbe J."/>
        </authorList>
    </citation>
    <scope>NUCLEOTIDE SEQUENCE</scope>
    <source>
        <strain evidence="2">Duluth1</strain>
        <tissue evidence="2">Whole animal</tissue>
    </source>
</reference>
<sequence length="134" mass="15091">MDLVAVQLSADICLCKEFLQEQSQLSLPHGNQEQKNSIVCHGVSGVFGIKNEVKIPLKPLRRSHSHFHLNKLKVSAGPVADLNGNRGNLCKKRFGFTGGDGGSSDKKRKGKEESKRKYEGKKRKFLPKWREDYK</sequence>
<dbReference type="AlphaFoldDB" id="A0A9D3Y6M1"/>
<gene>
    <name evidence="2" type="ORF">DPMN_193264</name>
</gene>
<protein>
    <submittedName>
        <fullName evidence="2">Uncharacterized protein</fullName>
    </submittedName>
</protein>
<organism evidence="2 3">
    <name type="scientific">Dreissena polymorpha</name>
    <name type="common">Zebra mussel</name>
    <name type="synonym">Mytilus polymorpha</name>
    <dbReference type="NCBI Taxonomy" id="45954"/>
    <lineage>
        <taxon>Eukaryota</taxon>
        <taxon>Metazoa</taxon>
        <taxon>Spiralia</taxon>
        <taxon>Lophotrochozoa</taxon>
        <taxon>Mollusca</taxon>
        <taxon>Bivalvia</taxon>
        <taxon>Autobranchia</taxon>
        <taxon>Heteroconchia</taxon>
        <taxon>Euheterodonta</taxon>
        <taxon>Imparidentia</taxon>
        <taxon>Neoheterodontei</taxon>
        <taxon>Myida</taxon>
        <taxon>Dreissenoidea</taxon>
        <taxon>Dreissenidae</taxon>
        <taxon>Dreissena</taxon>
    </lineage>
</organism>
<accession>A0A9D3Y6M1</accession>
<evidence type="ECO:0000313" key="3">
    <source>
        <dbReference type="Proteomes" id="UP000828390"/>
    </source>
</evidence>
<proteinExistence type="predicted"/>
<evidence type="ECO:0000313" key="2">
    <source>
        <dbReference type="EMBL" id="KAH3692928.1"/>
    </source>
</evidence>
<reference evidence="2" key="1">
    <citation type="journal article" date="2019" name="bioRxiv">
        <title>The Genome of the Zebra Mussel, Dreissena polymorpha: A Resource for Invasive Species Research.</title>
        <authorList>
            <person name="McCartney M.A."/>
            <person name="Auch B."/>
            <person name="Kono T."/>
            <person name="Mallez S."/>
            <person name="Zhang Y."/>
            <person name="Obille A."/>
            <person name="Becker A."/>
            <person name="Abrahante J.E."/>
            <person name="Garbe J."/>
            <person name="Badalamenti J.P."/>
            <person name="Herman A."/>
            <person name="Mangelson H."/>
            <person name="Liachko I."/>
            <person name="Sullivan S."/>
            <person name="Sone E.D."/>
            <person name="Koren S."/>
            <person name="Silverstein K.A.T."/>
            <person name="Beckman K.B."/>
            <person name="Gohl D.M."/>
        </authorList>
    </citation>
    <scope>NUCLEOTIDE SEQUENCE</scope>
    <source>
        <strain evidence="2">Duluth1</strain>
        <tissue evidence="2">Whole animal</tissue>
    </source>
</reference>